<evidence type="ECO:0008006" key="3">
    <source>
        <dbReference type="Google" id="ProtNLM"/>
    </source>
</evidence>
<name>A0A0D0D2M6_9AGAM</name>
<evidence type="ECO:0000313" key="2">
    <source>
        <dbReference type="Proteomes" id="UP000054538"/>
    </source>
</evidence>
<protein>
    <recommendedName>
        <fullName evidence="3">DUF4219 domain-containing protein</fullName>
    </recommendedName>
</protein>
<proteinExistence type="predicted"/>
<dbReference type="Pfam" id="PF14223">
    <property type="entry name" value="Retrotran_gag_2"/>
    <property type="match status" value="1"/>
</dbReference>
<dbReference type="Proteomes" id="UP000054538">
    <property type="component" value="Unassembled WGS sequence"/>
</dbReference>
<reference evidence="1 2" key="1">
    <citation type="submission" date="2014-04" db="EMBL/GenBank/DDBJ databases">
        <authorList>
            <consortium name="DOE Joint Genome Institute"/>
            <person name="Kuo A."/>
            <person name="Kohler A."/>
            <person name="Jargeat P."/>
            <person name="Nagy L.G."/>
            <person name="Floudas D."/>
            <person name="Copeland A."/>
            <person name="Barry K.W."/>
            <person name="Cichocki N."/>
            <person name="Veneault-Fourrey C."/>
            <person name="LaButti K."/>
            <person name="Lindquist E.A."/>
            <person name="Lipzen A."/>
            <person name="Lundell T."/>
            <person name="Morin E."/>
            <person name="Murat C."/>
            <person name="Sun H."/>
            <person name="Tunlid A."/>
            <person name="Henrissat B."/>
            <person name="Grigoriev I.V."/>
            <person name="Hibbett D.S."/>
            <person name="Martin F."/>
            <person name="Nordberg H.P."/>
            <person name="Cantor M.N."/>
            <person name="Hua S.X."/>
        </authorList>
    </citation>
    <scope>NUCLEOTIDE SEQUENCE [LARGE SCALE GENOMIC DNA]</scope>
    <source>
        <strain evidence="1 2">Ve08.2h10</strain>
    </source>
</reference>
<dbReference type="AlphaFoldDB" id="A0A0D0D2M6"/>
<gene>
    <name evidence="1" type="ORF">PAXRUDRAFT_14179</name>
</gene>
<dbReference type="STRING" id="930991.A0A0D0D2M6"/>
<reference evidence="2" key="2">
    <citation type="submission" date="2015-01" db="EMBL/GenBank/DDBJ databases">
        <title>Evolutionary Origins and Diversification of the Mycorrhizal Mutualists.</title>
        <authorList>
            <consortium name="DOE Joint Genome Institute"/>
            <consortium name="Mycorrhizal Genomics Consortium"/>
            <person name="Kohler A."/>
            <person name="Kuo A."/>
            <person name="Nagy L.G."/>
            <person name="Floudas D."/>
            <person name="Copeland A."/>
            <person name="Barry K.W."/>
            <person name="Cichocki N."/>
            <person name="Veneault-Fourrey C."/>
            <person name="LaButti K."/>
            <person name="Lindquist E.A."/>
            <person name="Lipzen A."/>
            <person name="Lundell T."/>
            <person name="Morin E."/>
            <person name="Murat C."/>
            <person name="Riley R."/>
            <person name="Ohm R."/>
            <person name="Sun H."/>
            <person name="Tunlid A."/>
            <person name="Henrissat B."/>
            <person name="Grigoriev I.V."/>
            <person name="Hibbett D.S."/>
            <person name="Martin F."/>
        </authorList>
    </citation>
    <scope>NUCLEOTIDE SEQUENCE [LARGE SCALE GENOMIC DNA]</scope>
    <source>
        <strain evidence="2">Ve08.2h10</strain>
    </source>
</reference>
<sequence>MSSNNNLLATTVPTLNGSNYLAWAPKMTNFLWACGFNWVLRNTCPAESEEGTEQSWIDEWDNTNDCALGHILLNMNDHLGSRYQACGTAKEVWDGLNSQFAKPSITSIYMEFKAMMDTPIPEASHPAPAFAKMTAHFVCLKEFKHEIPNSVQAMIVLAKLLQYMNVVAHLLNINLDDITVQSIEHMAMMAWQQHSSKYKPAEQSANKISAIKCKDWDLQFS</sequence>
<organism evidence="1 2">
    <name type="scientific">Paxillus rubicundulus Ve08.2h10</name>
    <dbReference type="NCBI Taxonomy" id="930991"/>
    <lineage>
        <taxon>Eukaryota</taxon>
        <taxon>Fungi</taxon>
        <taxon>Dikarya</taxon>
        <taxon>Basidiomycota</taxon>
        <taxon>Agaricomycotina</taxon>
        <taxon>Agaricomycetes</taxon>
        <taxon>Agaricomycetidae</taxon>
        <taxon>Boletales</taxon>
        <taxon>Paxilineae</taxon>
        <taxon>Paxillaceae</taxon>
        <taxon>Paxillus</taxon>
    </lineage>
</organism>
<keyword evidence="2" id="KW-1185">Reference proteome</keyword>
<dbReference type="EMBL" id="KN825478">
    <property type="protein sequence ID" value="KIK90737.1"/>
    <property type="molecule type" value="Genomic_DNA"/>
</dbReference>
<dbReference type="HOGENOM" id="CLU_036321_3_0_1"/>
<dbReference type="InParanoid" id="A0A0D0D2M6"/>
<evidence type="ECO:0000313" key="1">
    <source>
        <dbReference type="EMBL" id="KIK90737.1"/>
    </source>
</evidence>
<dbReference type="OrthoDB" id="2668145at2759"/>
<accession>A0A0D0D2M6</accession>